<evidence type="ECO:0000256" key="1">
    <source>
        <dbReference type="ARBA" id="ARBA00000085"/>
    </source>
</evidence>
<keyword evidence="7" id="KW-1185">Reference proteome</keyword>
<dbReference type="PANTHER" id="PTHR42878">
    <property type="entry name" value="TWO-COMPONENT HISTIDINE KINASE"/>
    <property type="match status" value="1"/>
</dbReference>
<dbReference type="SMART" id="SM00387">
    <property type="entry name" value="HATPase_c"/>
    <property type="match status" value="1"/>
</dbReference>
<dbReference type="RefSeq" id="WP_221251530.1">
    <property type="nucleotide sequence ID" value="NZ_AP024355.1"/>
</dbReference>
<evidence type="ECO:0000256" key="4">
    <source>
        <dbReference type="ARBA" id="ARBA00022777"/>
    </source>
</evidence>
<gene>
    <name evidence="6" type="ORF">DESUT3_11770</name>
</gene>
<evidence type="ECO:0000259" key="5">
    <source>
        <dbReference type="PROSITE" id="PS50109"/>
    </source>
</evidence>
<dbReference type="InterPro" id="IPR003594">
    <property type="entry name" value="HATPase_dom"/>
</dbReference>
<evidence type="ECO:0000313" key="6">
    <source>
        <dbReference type="EMBL" id="BCR04108.1"/>
    </source>
</evidence>
<accession>A0ABM8HUF5</accession>
<keyword evidence="4 6" id="KW-0418">Kinase</keyword>
<comment type="catalytic activity">
    <reaction evidence="1">
        <text>ATP + protein L-histidine = ADP + protein N-phospho-L-histidine.</text>
        <dbReference type="EC" id="2.7.13.3"/>
    </reaction>
</comment>
<dbReference type="InterPro" id="IPR005467">
    <property type="entry name" value="His_kinase_dom"/>
</dbReference>
<dbReference type="CDD" id="cd00075">
    <property type="entry name" value="HATPase"/>
    <property type="match status" value="1"/>
</dbReference>
<name>A0ABM8HUF5_9BACT</name>
<dbReference type="InterPro" id="IPR036890">
    <property type="entry name" value="HATPase_C_sf"/>
</dbReference>
<evidence type="ECO:0000256" key="3">
    <source>
        <dbReference type="ARBA" id="ARBA00022679"/>
    </source>
</evidence>
<sequence>MDTARTEETRFAPPHRADACTIKRQADYFREDFITKHLLDAVPNILMILNRQRQIIYTNRALVELVGSGDEAMIHGLRPGEVLGCHETGEAPAGCGTGEACNTCGAVLAILAGLSGQRDVRECCITRTVDGRTESLNLRVWVTPLEFEEEKFCIFAVSDITHEKRRRTLERIFFHDILNVAGSIRGFAELLRDYDPADKQGIFNLIHATAGRVIDEIEAQRTITAAENHELHLDPELLDAKMALVKTAELFRHHEVAKDRRLLVDPESEHVMFTSDETLVGRVIGNMIKNALEASSPGETVTLWCGRSSTGVEFRVHNPAAMPPEAQLQVFRRSFSTKGPGRGLGTYSMKLLSELLNGEVGFNSTEKAGTTFWARYPKKFSKN</sequence>
<dbReference type="Gene3D" id="3.30.450.20">
    <property type="entry name" value="PAS domain"/>
    <property type="match status" value="1"/>
</dbReference>
<dbReference type="GO" id="GO:0016301">
    <property type="term" value="F:kinase activity"/>
    <property type="evidence" value="ECO:0007669"/>
    <property type="project" value="UniProtKB-KW"/>
</dbReference>
<reference evidence="6 7" key="1">
    <citation type="journal article" date="2016" name="C (Basel)">
        <title>Selective Growth of and Electricity Production by Marine Exoelectrogenic Bacteria in Self-Aggregated Hydrogel of Microbially Reduced Graphene Oxide.</title>
        <authorList>
            <person name="Yoshida N."/>
            <person name="Goto Y."/>
            <person name="Miyata Y."/>
        </authorList>
    </citation>
    <scope>NUCLEOTIDE SEQUENCE [LARGE SCALE GENOMIC DNA]</scope>
    <source>
        <strain evidence="6 7">NIT-T3</strain>
    </source>
</reference>
<reference evidence="6 7" key="2">
    <citation type="journal article" date="2021" name="Int. J. Syst. Evol. Microbiol.">
        <title>Isolation and Polyphasic Characterization of Desulfuromonas versatilis sp. Nov., an Electrogenic Bacteria Capable of Versatile Metabolism Isolated from a Graphene Oxide-Reducing Enrichment Culture.</title>
        <authorList>
            <person name="Xie L."/>
            <person name="Yoshida N."/>
            <person name="Ishii S."/>
            <person name="Meng L."/>
        </authorList>
    </citation>
    <scope>NUCLEOTIDE SEQUENCE [LARGE SCALE GENOMIC DNA]</scope>
    <source>
        <strain evidence="6 7">NIT-T3</strain>
    </source>
</reference>
<evidence type="ECO:0000313" key="7">
    <source>
        <dbReference type="Proteomes" id="UP001319827"/>
    </source>
</evidence>
<dbReference type="Gene3D" id="3.30.565.10">
    <property type="entry name" value="Histidine kinase-like ATPase, C-terminal domain"/>
    <property type="match status" value="1"/>
</dbReference>
<keyword evidence="3" id="KW-0808">Transferase</keyword>
<dbReference type="Pfam" id="PF02518">
    <property type="entry name" value="HATPase_c"/>
    <property type="match status" value="1"/>
</dbReference>
<protein>
    <recommendedName>
        <fullName evidence="2">histidine kinase</fullName>
        <ecNumber evidence="2">2.7.13.3</ecNumber>
    </recommendedName>
</protein>
<dbReference type="PANTHER" id="PTHR42878:SF14">
    <property type="entry name" value="OSMOLARITY TWO-COMPONENT SYSTEM PROTEIN SSK1"/>
    <property type="match status" value="1"/>
</dbReference>
<proteinExistence type="predicted"/>
<feature type="domain" description="Histidine kinase" evidence="5">
    <location>
        <begin position="172"/>
        <end position="380"/>
    </location>
</feature>
<dbReference type="PROSITE" id="PS50109">
    <property type="entry name" value="HIS_KIN"/>
    <property type="match status" value="1"/>
</dbReference>
<dbReference type="SUPFAM" id="SSF55874">
    <property type="entry name" value="ATPase domain of HSP90 chaperone/DNA topoisomerase II/histidine kinase"/>
    <property type="match status" value="1"/>
</dbReference>
<dbReference type="Proteomes" id="UP001319827">
    <property type="component" value="Chromosome"/>
</dbReference>
<dbReference type="EMBL" id="AP024355">
    <property type="protein sequence ID" value="BCR04108.1"/>
    <property type="molecule type" value="Genomic_DNA"/>
</dbReference>
<dbReference type="InterPro" id="IPR050351">
    <property type="entry name" value="BphY/WalK/GraS-like"/>
</dbReference>
<dbReference type="EC" id="2.7.13.3" evidence="2"/>
<organism evidence="6 7">
    <name type="scientific">Desulfuromonas versatilis</name>
    <dbReference type="NCBI Taxonomy" id="2802975"/>
    <lineage>
        <taxon>Bacteria</taxon>
        <taxon>Pseudomonadati</taxon>
        <taxon>Thermodesulfobacteriota</taxon>
        <taxon>Desulfuromonadia</taxon>
        <taxon>Desulfuromonadales</taxon>
        <taxon>Desulfuromonadaceae</taxon>
        <taxon>Desulfuromonas</taxon>
    </lineage>
</organism>
<evidence type="ECO:0000256" key="2">
    <source>
        <dbReference type="ARBA" id="ARBA00012438"/>
    </source>
</evidence>